<evidence type="ECO:0000256" key="1">
    <source>
        <dbReference type="SAM" id="MobiDB-lite"/>
    </source>
</evidence>
<keyword evidence="4" id="KW-1185">Reference proteome</keyword>
<dbReference type="Proteomes" id="UP000267128">
    <property type="component" value="Unassembled WGS sequence"/>
</dbReference>
<protein>
    <recommendedName>
        <fullName evidence="5">Cell division protein FtsL</fullName>
    </recommendedName>
</protein>
<dbReference type="RefSeq" id="WP_123226108.1">
    <property type="nucleotide sequence ID" value="NZ_RJSE01000003.1"/>
</dbReference>
<evidence type="ECO:0000256" key="2">
    <source>
        <dbReference type="SAM" id="Phobius"/>
    </source>
</evidence>
<feature type="compositionally biased region" description="Low complexity" evidence="1">
    <location>
        <begin position="172"/>
        <end position="181"/>
    </location>
</feature>
<accession>A0A3N0CNJ7</accession>
<sequence length="194" mass="20432">MSSLVNPGRVRVPRQAPSAIERARLALVPTRTVRAPRAPFAVLVALLLGAGVVGLLMFNTHMQQASFYATSLQQRADALAAKRQALEMEVARLRDPQQLAAAGRKLGMVVPPVPAFIDLRTGKISGIPTPATSEDTMRITSLPAGLPEEFNKKPRYIKLPPPPAGNSVQTQADDGPASAGGTPAGGRNNSATAR</sequence>
<evidence type="ECO:0000313" key="4">
    <source>
        <dbReference type="Proteomes" id="UP000267128"/>
    </source>
</evidence>
<feature type="region of interest" description="Disordered" evidence="1">
    <location>
        <begin position="146"/>
        <end position="194"/>
    </location>
</feature>
<name>A0A3N0CNJ7_9ACTN</name>
<organism evidence="3 4">
    <name type="scientific">Nocardioides marmoriginsengisoli</name>
    <dbReference type="NCBI Taxonomy" id="661483"/>
    <lineage>
        <taxon>Bacteria</taxon>
        <taxon>Bacillati</taxon>
        <taxon>Actinomycetota</taxon>
        <taxon>Actinomycetes</taxon>
        <taxon>Propionibacteriales</taxon>
        <taxon>Nocardioidaceae</taxon>
        <taxon>Nocardioides</taxon>
    </lineage>
</organism>
<dbReference type="OrthoDB" id="3790001at2"/>
<gene>
    <name evidence="3" type="ORF">EFK50_03245</name>
</gene>
<keyword evidence="2" id="KW-0812">Transmembrane</keyword>
<keyword evidence="2" id="KW-1133">Transmembrane helix</keyword>
<keyword evidence="2" id="KW-0472">Membrane</keyword>
<comment type="caution">
    <text evidence="3">The sequence shown here is derived from an EMBL/GenBank/DDBJ whole genome shotgun (WGS) entry which is preliminary data.</text>
</comment>
<evidence type="ECO:0000313" key="3">
    <source>
        <dbReference type="EMBL" id="RNL65005.1"/>
    </source>
</evidence>
<proteinExistence type="predicted"/>
<dbReference type="AlphaFoldDB" id="A0A3N0CNJ7"/>
<reference evidence="3 4" key="1">
    <citation type="submission" date="2018-11" db="EMBL/GenBank/DDBJ databases">
        <authorList>
            <person name="Li F."/>
        </authorList>
    </citation>
    <scope>NUCLEOTIDE SEQUENCE [LARGE SCALE GENOMIC DNA]</scope>
    <source>
        <strain evidence="3 4">Gsoil 097</strain>
    </source>
</reference>
<feature type="transmembrane region" description="Helical" evidence="2">
    <location>
        <begin position="38"/>
        <end position="58"/>
    </location>
</feature>
<dbReference type="EMBL" id="RJSE01000003">
    <property type="protein sequence ID" value="RNL65005.1"/>
    <property type="molecule type" value="Genomic_DNA"/>
</dbReference>
<evidence type="ECO:0008006" key="5">
    <source>
        <dbReference type="Google" id="ProtNLM"/>
    </source>
</evidence>